<evidence type="ECO:0000313" key="2">
    <source>
        <dbReference type="Proteomes" id="UP000280696"/>
    </source>
</evidence>
<gene>
    <name evidence="1" type="ORF">D7V94_06840</name>
</gene>
<evidence type="ECO:0000313" key="1">
    <source>
        <dbReference type="EMBL" id="RKI92387.1"/>
    </source>
</evidence>
<protein>
    <recommendedName>
        <fullName evidence="3">Glycosyltransferase family 2 protein</fullName>
    </recommendedName>
</protein>
<evidence type="ECO:0008006" key="3">
    <source>
        <dbReference type="Google" id="ProtNLM"/>
    </source>
</evidence>
<dbReference type="InterPro" id="IPR029044">
    <property type="entry name" value="Nucleotide-diphossugar_trans"/>
</dbReference>
<keyword evidence="2" id="KW-1185">Reference proteome</keyword>
<accession>A0A3A9ALW1</accession>
<dbReference type="SUPFAM" id="SSF53448">
    <property type="entry name" value="Nucleotide-diphospho-sugar transferases"/>
    <property type="match status" value="1"/>
</dbReference>
<reference evidence="1 2" key="1">
    <citation type="submission" date="2018-09" db="EMBL/GenBank/DDBJ databases">
        <title>Murine metabolic-syndrome-specific gut microbial biobank.</title>
        <authorList>
            <person name="Liu C."/>
        </authorList>
    </citation>
    <scope>NUCLEOTIDE SEQUENCE [LARGE SCALE GENOMIC DNA]</scope>
    <source>
        <strain evidence="1 2">0.1xD8-82</strain>
    </source>
</reference>
<name>A0A3A9ALW1_9FIRM</name>
<proteinExistence type="predicted"/>
<comment type="caution">
    <text evidence="1">The sequence shown here is derived from an EMBL/GenBank/DDBJ whole genome shotgun (WGS) entry which is preliminary data.</text>
</comment>
<organism evidence="1 2">
    <name type="scientific">Parablautia intestinalis</name>
    <dbReference type="NCBI Taxonomy" id="2320100"/>
    <lineage>
        <taxon>Bacteria</taxon>
        <taxon>Bacillati</taxon>
        <taxon>Bacillota</taxon>
        <taxon>Clostridia</taxon>
        <taxon>Lachnospirales</taxon>
        <taxon>Lachnospiraceae</taxon>
        <taxon>Parablautia</taxon>
    </lineage>
</organism>
<dbReference type="Proteomes" id="UP000280696">
    <property type="component" value="Unassembled WGS sequence"/>
</dbReference>
<sequence>MVTFDSGEFEIALVTYNRSEFVAEWLEHCYFQAKIRNISISIWDSSTNHNTEKYIKIFNERNSSNIAYYHVDSETSVGYKPIFPLLNVNSKYVWISGDSRRHDFDLLDKKIFPYLKQDIDYVIFHAMSNEENDGKVYSERNEFLQECFLSVTCIGLSIFKTSIFEPLKTNYKLKNECDKKYKSNYGFSWIGYFLEAYALKNYSALFSIVPVIEIRSKQKIRSWFKRYYHCWVEDLCNLLDGVSEKYENIDIVLKDTWKYLALDRPSICYEVRRAGDLNLQTFYKYKDNGMFDRVSTHVDRLERFATCPVQELDNCLAQELELEKKIFETLCRENIDKIKNLSKGCELWIYGAGAGGKISANFFKEHSIPICGFLDQNAEKIMFFEGFPVKTIHDLNSDNCFVFISLFHWAPLVISSLTDHGVHKDKIFYMSLGYM</sequence>
<dbReference type="EMBL" id="RAYQ01000005">
    <property type="protein sequence ID" value="RKI92387.1"/>
    <property type="molecule type" value="Genomic_DNA"/>
</dbReference>
<dbReference type="AlphaFoldDB" id="A0A3A9ALW1"/>